<keyword evidence="1" id="KW-0175">Coiled coil</keyword>
<dbReference type="EMBL" id="MK797984">
    <property type="protein sequence ID" value="QCG76035.1"/>
    <property type="molecule type" value="Genomic_DNA"/>
</dbReference>
<feature type="coiled-coil region" evidence="1">
    <location>
        <begin position="232"/>
        <end position="273"/>
    </location>
</feature>
<feature type="coiled-coil region" evidence="1">
    <location>
        <begin position="66"/>
        <end position="207"/>
    </location>
</feature>
<protein>
    <recommendedName>
        <fullName evidence="4">Scaffolding protein</fullName>
    </recommendedName>
</protein>
<accession>A0A4Y5JUG3</accession>
<evidence type="ECO:0000256" key="1">
    <source>
        <dbReference type="SAM" id="Coils"/>
    </source>
</evidence>
<organism evidence="2 3">
    <name type="scientific">Pseudomonas phage vB_PaeM_PA5oct</name>
    <dbReference type="NCBI Taxonomy" id="2163605"/>
    <lineage>
        <taxon>Viruses</taxon>
        <taxon>Duplodnaviria</taxon>
        <taxon>Heunggongvirae</taxon>
        <taxon>Uroviricota</taxon>
        <taxon>Caudoviricetes</taxon>
        <taxon>Arenbergviridae</taxon>
        <taxon>Wroclawvirus</taxon>
        <taxon>Wroclawvirus PA5oct</taxon>
    </lineage>
</organism>
<evidence type="ECO:0000313" key="3">
    <source>
        <dbReference type="Proteomes" id="UP000316733"/>
    </source>
</evidence>
<reference evidence="3" key="1">
    <citation type="journal article" date="2020" name="bioRxiv">
        <title>Integrative omics analysis of Pseudomonas aeruginosa virus PA5oct highlights the molecular complexity of jumbo phages.</title>
        <authorList>
            <person name="Lood C."/>
            <person name="Danis-Wlodarczyk K."/>
            <person name="Blasdel B.G."/>
            <person name="Jang H.B."/>
            <person name="Vandenheuvel D."/>
            <person name="Briers Y."/>
            <person name="Noben J.-P."/>
            <person name="van Noort V."/>
            <person name="Drulis-Kawa Z."/>
            <person name="Lavigne R."/>
        </authorList>
    </citation>
    <scope>NUCLEOTIDE SEQUENCE [LARGE SCALE GENOMIC DNA]</scope>
</reference>
<sequence>MTVKFEHILNEQTSLSAEVKSAITEAWEARIGQVKEELTAELREEFARKFAHDKEQLVEAMDKFLEEKIRSEIEEFAQDKRELAAERVQAKMQVKEHIEMLDKFLIDAVSKEVKELREDRRAIKGNLEKLEEFALTNLATEVKELREEKQALVRQKVKLISEAKKQLAETKKQFIKKASQIVDTNINSVLQEEIKQYKEDIDAARRNDFGRRLFEAFAAEYMTSHLNEGSELKKLKNILIQKEEALNEALSHVEEREALAENLRTRISVLEERVKRSSVMSELLAPLNKEKRSVMQDLLESVKTEHLKVAYNKYLPAVLDCSAAPASKKEALTESARAVKTGNRASSVAQQDDSSVGVEELRRLAGIK</sequence>
<name>A0A4Y5JUG3_9CAUD</name>
<dbReference type="Proteomes" id="UP000316733">
    <property type="component" value="Segment"/>
</dbReference>
<proteinExistence type="predicted"/>
<evidence type="ECO:0008006" key="4">
    <source>
        <dbReference type="Google" id="ProtNLM"/>
    </source>
</evidence>
<keyword evidence="3" id="KW-1185">Reference proteome</keyword>
<gene>
    <name evidence="2" type="ORF">EST35_0153</name>
</gene>
<evidence type="ECO:0000313" key="2">
    <source>
        <dbReference type="EMBL" id="QCG76035.1"/>
    </source>
</evidence>